<sequence>MSDSLLRDYVLLSSDVSLGNKPSCTKYRIFLTVLLVINTITFALITGWTHKFVKVFRLKKKMQLIFLVLVCLSALGRIFFFGIELAYRKGTCIEPPPICIEGTIHWLNAAMLTSAIISNIFNWLYQTLRLEKMETGSKKDQRGYHIALIVSLVFELIVYLSLTLLACTINNLDKTVFIVFGGIYSSTFLIVGAVFAIAGIIFYTKFKRISPENAKRIKLRVIISIFIIFTSFLIRGATNLIVVILEGDETMRLQWLEKESIGVAIGLSIYFIVVDIIPSVYLSYSIKVITDDYRHRYLSQSSKIGNSYNNRLSFGEQSINDNNYEQSRSYETSSETLARSRKQINEERGNLSVNDVIYFQ</sequence>
<feature type="transmembrane region" description="Helical" evidence="1">
    <location>
        <begin position="146"/>
        <end position="165"/>
    </location>
</feature>
<dbReference type="AlphaFoldDB" id="A0AAD1XBZ9"/>
<comment type="caution">
    <text evidence="2">The sequence shown here is derived from an EMBL/GenBank/DDBJ whole genome shotgun (WGS) entry which is preliminary data.</text>
</comment>
<evidence type="ECO:0000313" key="3">
    <source>
        <dbReference type="Proteomes" id="UP001295684"/>
    </source>
</evidence>
<keyword evidence="3" id="KW-1185">Reference proteome</keyword>
<organism evidence="2 3">
    <name type="scientific">Euplotes crassus</name>
    <dbReference type="NCBI Taxonomy" id="5936"/>
    <lineage>
        <taxon>Eukaryota</taxon>
        <taxon>Sar</taxon>
        <taxon>Alveolata</taxon>
        <taxon>Ciliophora</taxon>
        <taxon>Intramacronucleata</taxon>
        <taxon>Spirotrichea</taxon>
        <taxon>Hypotrichia</taxon>
        <taxon>Euplotida</taxon>
        <taxon>Euplotidae</taxon>
        <taxon>Moneuplotes</taxon>
    </lineage>
</organism>
<evidence type="ECO:0000313" key="2">
    <source>
        <dbReference type="EMBL" id="CAI2368695.1"/>
    </source>
</evidence>
<reference evidence="2" key="1">
    <citation type="submission" date="2023-07" db="EMBL/GenBank/DDBJ databases">
        <authorList>
            <consortium name="AG Swart"/>
            <person name="Singh M."/>
            <person name="Singh A."/>
            <person name="Seah K."/>
            <person name="Emmerich C."/>
        </authorList>
    </citation>
    <scope>NUCLEOTIDE SEQUENCE</scope>
    <source>
        <strain evidence="2">DP1</strain>
    </source>
</reference>
<feature type="transmembrane region" description="Helical" evidence="1">
    <location>
        <begin position="223"/>
        <end position="245"/>
    </location>
</feature>
<feature type="transmembrane region" description="Helical" evidence="1">
    <location>
        <begin position="177"/>
        <end position="203"/>
    </location>
</feature>
<keyword evidence="1" id="KW-0472">Membrane</keyword>
<feature type="transmembrane region" description="Helical" evidence="1">
    <location>
        <begin position="62"/>
        <end position="83"/>
    </location>
</feature>
<dbReference type="Proteomes" id="UP001295684">
    <property type="component" value="Unassembled WGS sequence"/>
</dbReference>
<protein>
    <recommendedName>
        <fullName evidence="4">THH1/TOM1/TOM3 domain-containing protein</fullName>
    </recommendedName>
</protein>
<gene>
    <name evidence="2" type="ORF">ECRASSUSDP1_LOCUS9991</name>
</gene>
<evidence type="ECO:0000256" key="1">
    <source>
        <dbReference type="SAM" id="Phobius"/>
    </source>
</evidence>
<accession>A0AAD1XBZ9</accession>
<evidence type="ECO:0008006" key="4">
    <source>
        <dbReference type="Google" id="ProtNLM"/>
    </source>
</evidence>
<proteinExistence type="predicted"/>
<feature type="transmembrane region" description="Helical" evidence="1">
    <location>
        <begin position="265"/>
        <end position="286"/>
    </location>
</feature>
<feature type="transmembrane region" description="Helical" evidence="1">
    <location>
        <begin position="103"/>
        <end position="125"/>
    </location>
</feature>
<keyword evidence="1" id="KW-1133">Transmembrane helix</keyword>
<dbReference type="EMBL" id="CAMPGE010009833">
    <property type="protein sequence ID" value="CAI2368695.1"/>
    <property type="molecule type" value="Genomic_DNA"/>
</dbReference>
<feature type="transmembrane region" description="Helical" evidence="1">
    <location>
        <begin position="29"/>
        <end position="50"/>
    </location>
</feature>
<keyword evidence="1" id="KW-0812">Transmembrane</keyword>
<name>A0AAD1XBZ9_EUPCR</name>